<proteinExistence type="predicted"/>
<keyword evidence="2" id="KW-1185">Reference proteome</keyword>
<evidence type="ECO:0000313" key="2">
    <source>
        <dbReference type="Proteomes" id="UP001163324"/>
    </source>
</evidence>
<accession>A0ACC0VB44</accession>
<sequence>MAQKCVHKGCEKQFTDPEEPCHYHPGPPVFHEGQKGWKCCSARVLTFDEFMQITPCTTGLHSTTDVAPQPDDNKPKQDDAELAKKIEALNASAPPTRKPIQPAQAAPAQPAPPPESEDDDPSLEIPDGATCRRKTCGAKYTKGGSREGEKCVYHPGVPIFHEGSKGYSCCKRRVLEFDQFLKIEGCQEKDRHLFVGSGKKDSEEDVLATVRHDYYQTASNVIASIFLKKIIKDTAKVEFKPDTVVLDLKTSDTPPKRYTADFPLYGTIDTEKSAYKVLGTKLELTLVKADGASWPVLRSDEALTGEILQIGKAANA</sequence>
<reference evidence="1" key="1">
    <citation type="submission" date="2022-10" db="EMBL/GenBank/DDBJ databases">
        <title>Complete Genome of Trichothecium roseum strain YXFP-22015, a Plant Pathogen Isolated from Citrus.</title>
        <authorList>
            <person name="Wang Y."/>
            <person name="Zhu L."/>
        </authorList>
    </citation>
    <scope>NUCLEOTIDE SEQUENCE</scope>
    <source>
        <strain evidence="1">YXFP-22015</strain>
    </source>
</reference>
<dbReference type="Proteomes" id="UP001163324">
    <property type="component" value="Chromosome 2"/>
</dbReference>
<dbReference type="EMBL" id="CM047941">
    <property type="protein sequence ID" value="KAI9902988.1"/>
    <property type="molecule type" value="Genomic_DNA"/>
</dbReference>
<organism evidence="1 2">
    <name type="scientific">Trichothecium roseum</name>
    <dbReference type="NCBI Taxonomy" id="47278"/>
    <lineage>
        <taxon>Eukaryota</taxon>
        <taxon>Fungi</taxon>
        <taxon>Dikarya</taxon>
        <taxon>Ascomycota</taxon>
        <taxon>Pezizomycotina</taxon>
        <taxon>Sordariomycetes</taxon>
        <taxon>Hypocreomycetidae</taxon>
        <taxon>Hypocreales</taxon>
        <taxon>Hypocreales incertae sedis</taxon>
        <taxon>Trichothecium</taxon>
    </lineage>
</organism>
<gene>
    <name evidence="1" type="ORF">N3K66_002340</name>
</gene>
<evidence type="ECO:0000313" key="1">
    <source>
        <dbReference type="EMBL" id="KAI9902988.1"/>
    </source>
</evidence>
<protein>
    <submittedName>
        <fullName evidence="1">Uncharacterized protein</fullName>
    </submittedName>
</protein>
<name>A0ACC0VB44_9HYPO</name>
<comment type="caution">
    <text evidence="1">The sequence shown here is derived from an EMBL/GenBank/DDBJ whole genome shotgun (WGS) entry which is preliminary data.</text>
</comment>